<comment type="subcellular location">
    <subcellularLocation>
        <location evidence="1">Endomembrane system</location>
        <topology evidence="1">Multi-pass membrane protein</topology>
    </subcellularLocation>
</comment>
<organism evidence="8 9">
    <name type="scientific">Candidatus Pantoea carbekii</name>
    <dbReference type="NCBI Taxonomy" id="1235990"/>
    <lineage>
        <taxon>Bacteria</taxon>
        <taxon>Pseudomonadati</taxon>
        <taxon>Pseudomonadota</taxon>
        <taxon>Gammaproteobacteria</taxon>
        <taxon>Enterobacterales</taxon>
        <taxon>Erwiniaceae</taxon>
        <taxon>Pantoea</taxon>
    </lineage>
</organism>
<dbReference type="eggNOG" id="COG4660">
    <property type="taxonomic scope" value="Bacteria"/>
</dbReference>
<proteinExistence type="predicted"/>
<dbReference type="Proteomes" id="UP000016900">
    <property type="component" value="Chromosome"/>
</dbReference>
<evidence type="ECO:0000313" key="8">
    <source>
        <dbReference type="EMBL" id="BAO00608.1"/>
    </source>
</evidence>
<dbReference type="RefSeq" id="WP_022564627.1">
    <property type="nucleotide sequence ID" value="NZ_CP010907.1"/>
</dbReference>
<dbReference type="STRING" id="1235990.BMSBPS_0267"/>
<dbReference type="Pfam" id="PF02508">
    <property type="entry name" value="Rnf-Nqr"/>
    <property type="match status" value="1"/>
</dbReference>
<dbReference type="AlphaFoldDB" id="U3U9P1"/>
<dbReference type="EMBL" id="AP012554">
    <property type="protein sequence ID" value="BAO00608.1"/>
    <property type="molecule type" value="Genomic_DNA"/>
</dbReference>
<name>U3U9P1_9GAMM</name>
<keyword evidence="3" id="KW-1003">Cell membrane</keyword>
<evidence type="ECO:0000256" key="4">
    <source>
        <dbReference type="ARBA" id="ARBA00022692"/>
    </source>
</evidence>
<dbReference type="PANTHER" id="PTHR30586">
    <property type="entry name" value="ELECTRON TRANSPORT COMPLEX PROTEIN RNFE"/>
    <property type="match status" value="1"/>
</dbReference>
<evidence type="ECO:0000256" key="5">
    <source>
        <dbReference type="ARBA" id="ARBA00022967"/>
    </source>
</evidence>
<dbReference type="NCBIfam" id="NF009070">
    <property type="entry name" value="PRK12405.1"/>
    <property type="match status" value="1"/>
</dbReference>
<dbReference type="GO" id="GO:0012505">
    <property type="term" value="C:endomembrane system"/>
    <property type="evidence" value="ECO:0007669"/>
    <property type="project" value="UniProtKB-SubCell"/>
</dbReference>
<keyword evidence="6" id="KW-1133">Transmembrane helix</keyword>
<reference evidence="8 9" key="1">
    <citation type="submission" date="2012-10" db="EMBL/GenBank/DDBJ databases">
        <title>Genome sequence of the symbiont of the pentatomidae stink bug Halyomorpha halys.</title>
        <authorList>
            <person name="Kobayashi H."/>
            <person name="Fujii-Muramatsu R."/>
            <person name="Takeishi K."/>
            <person name="Noda H."/>
        </authorList>
    </citation>
    <scope>NUCLEOTIDE SEQUENCE [LARGE SCALE GENOMIC DNA]</scope>
</reference>
<dbReference type="KEGG" id="pck:BMSBPS_0267"/>
<sequence>MSRTENLFLDSFWKNNFMLVQILVLCPILALISSAASAFGVGLVTTFVLTLTNLVIATCHRYIPFEIRIPIYIMIISCIVSCVQMFINAYAYNLYQLLEIFSPLIITNCTIIVGRTEIVASKYGILLFVLDGFAIGISATCFMFILGAIRELIGNGTIFNEADKLLGSWAKIFRIEIVHFKSPMLLALLPPGGFIGLGVLLTLKYFINYKINLKIKQES</sequence>
<dbReference type="PATRIC" id="fig|1235990.3.peg.635"/>
<dbReference type="GO" id="GO:0005886">
    <property type="term" value="C:plasma membrane"/>
    <property type="evidence" value="ECO:0007669"/>
    <property type="project" value="TreeGrafter"/>
</dbReference>
<gene>
    <name evidence="8" type="primary">rnfE</name>
    <name evidence="8" type="ORF">HHS_06380</name>
</gene>
<protein>
    <submittedName>
        <fullName evidence="8">Electron transport complex RsxE subunit</fullName>
    </submittedName>
</protein>
<evidence type="ECO:0000256" key="7">
    <source>
        <dbReference type="ARBA" id="ARBA00023136"/>
    </source>
</evidence>
<evidence type="ECO:0000256" key="3">
    <source>
        <dbReference type="ARBA" id="ARBA00022519"/>
    </source>
</evidence>
<keyword evidence="9" id="KW-1185">Reference proteome</keyword>
<dbReference type="KEGG" id="hhs:HHS_06380"/>
<dbReference type="OrthoDB" id="9782945at2"/>
<keyword evidence="7" id="KW-0472">Membrane</keyword>
<keyword evidence="4" id="KW-0812">Transmembrane</keyword>
<keyword evidence="5" id="KW-1278">Translocase</keyword>
<accession>U3U9P1</accession>
<dbReference type="PIRSF" id="PIRSF006102">
    <property type="entry name" value="NQR_DE"/>
    <property type="match status" value="1"/>
</dbReference>
<keyword evidence="3" id="KW-0997">Cell inner membrane</keyword>
<evidence type="ECO:0000313" key="9">
    <source>
        <dbReference type="Proteomes" id="UP000016900"/>
    </source>
</evidence>
<keyword evidence="2" id="KW-0813">Transport</keyword>
<evidence type="ECO:0000256" key="6">
    <source>
        <dbReference type="ARBA" id="ARBA00022989"/>
    </source>
</evidence>
<dbReference type="PANTHER" id="PTHR30586:SF0">
    <property type="entry name" value="ION-TRANSLOCATING OXIDOREDUCTASE COMPLEX SUBUNIT E"/>
    <property type="match status" value="1"/>
</dbReference>
<evidence type="ECO:0000256" key="1">
    <source>
        <dbReference type="ARBA" id="ARBA00004127"/>
    </source>
</evidence>
<dbReference type="InterPro" id="IPR003667">
    <property type="entry name" value="NqrDE/RnfAE"/>
</dbReference>
<evidence type="ECO:0000256" key="2">
    <source>
        <dbReference type="ARBA" id="ARBA00022448"/>
    </source>
</evidence>